<dbReference type="InterPro" id="IPR052901">
    <property type="entry name" value="Bact_TGase-like"/>
</dbReference>
<gene>
    <name evidence="2" type="ORF">DENOEST_1311</name>
</gene>
<evidence type="ECO:0000259" key="1">
    <source>
        <dbReference type="SMART" id="SM00460"/>
    </source>
</evidence>
<evidence type="ECO:0000313" key="3">
    <source>
        <dbReference type="Proteomes" id="UP000515733"/>
    </source>
</evidence>
<dbReference type="Proteomes" id="UP000515733">
    <property type="component" value="Chromosome"/>
</dbReference>
<name>A0A6S6XR52_9PROT</name>
<dbReference type="Pfam" id="PF11992">
    <property type="entry name" value="TgpA_N"/>
    <property type="match status" value="1"/>
</dbReference>
<evidence type="ECO:0000313" key="2">
    <source>
        <dbReference type="EMBL" id="CAB1368476.1"/>
    </source>
</evidence>
<dbReference type="SUPFAM" id="SSF54001">
    <property type="entry name" value="Cysteine proteinases"/>
    <property type="match status" value="1"/>
</dbReference>
<dbReference type="InterPro" id="IPR021878">
    <property type="entry name" value="TgpA_N"/>
</dbReference>
<dbReference type="KEGG" id="doe:DENOEST_1311"/>
<dbReference type="PANTHER" id="PTHR42736:SF1">
    <property type="entry name" value="PROTEIN-GLUTAMINE GAMMA-GLUTAMYLTRANSFERASE"/>
    <property type="match status" value="1"/>
</dbReference>
<dbReference type="Gene3D" id="3.10.620.30">
    <property type="match status" value="1"/>
</dbReference>
<dbReference type="InterPro" id="IPR002931">
    <property type="entry name" value="Transglutaminase-like"/>
</dbReference>
<dbReference type="Pfam" id="PF13559">
    <property type="entry name" value="DUF4129"/>
    <property type="match status" value="1"/>
</dbReference>
<dbReference type="EMBL" id="LR778301">
    <property type="protein sequence ID" value="CAB1368476.1"/>
    <property type="molecule type" value="Genomic_DNA"/>
</dbReference>
<dbReference type="PANTHER" id="PTHR42736">
    <property type="entry name" value="PROTEIN-GLUTAMINE GAMMA-GLUTAMYLTRANSFERASE"/>
    <property type="match status" value="1"/>
</dbReference>
<accession>A0A6S6XR52</accession>
<dbReference type="InterPro" id="IPR025403">
    <property type="entry name" value="TgpA-like_C"/>
</dbReference>
<sequence length="653" mass="73337">MAKTEHHAPPVTQRQTLWLAAAALAVGLPLSLHLPPWLSGLAGLALAWRTWLLWRRFPLPPTWLLNLIALTGLIGVGAHYRSIIGKEPGVALLTLFLALKLFEMRNRRDAYAILLLALFLMLAHFFYSQSIATAAAMIITLVVVIGAMIALNHDRETPLPIITRAGVLLIQALPFMVVLFVLFPRISSPLWGLPIDAYSGLTGLSERMSPGAISELSLSDEIAFRAKFSGSPPPKSARYWRGPVLGYFDGRTWHITPPAVSATLPYRPMGPALDYEITLEAHNRHWLFALELPGQVPDGALITSQYQLVSKEPVRNRLRYPMRSHLTQRAGEEETESTRRAALALPAGFNPRSRVLGQELRAGARNDREVVNAMLAHYQEQPFVYTLAPPLLGRDSMDEFLFETRRGFCEHFAASFVFVMRAAGIPARVVTGYQGGEINPVDGFMLVRQSDAHAWAEVWLSGEGWQRVDPTATIAPNRVEGNLAAALPIGESRPLLGQTDMAWLRQMRYQWEALSNRWNQWVLGYDSKRQTELMRILGMASPDWRAMGSLLAALSVILMLLLTTWHLRQWQRLDPVQAAWRHFENKLERRGRGLGRRSWEGPRDYGQRLVTAIPGKAGEITAICQLYEILRYGTVRNDSALPDLKRRIVRFSP</sequence>
<dbReference type="RefSeq" id="WP_145769592.1">
    <property type="nucleotide sequence ID" value="NZ_LR778301.1"/>
</dbReference>
<organism evidence="2 3">
    <name type="scientific">Denitratisoma oestradiolicum</name>
    <dbReference type="NCBI Taxonomy" id="311182"/>
    <lineage>
        <taxon>Bacteria</taxon>
        <taxon>Pseudomonadati</taxon>
        <taxon>Pseudomonadota</taxon>
        <taxon>Betaproteobacteria</taxon>
        <taxon>Nitrosomonadales</taxon>
        <taxon>Sterolibacteriaceae</taxon>
        <taxon>Denitratisoma</taxon>
    </lineage>
</organism>
<dbReference type="AlphaFoldDB" id="A0A6S6XR52"/>
<proteinExistence type="predicted"/>
<feature type="domain" description="Transglutaminase-like" evidence="1">
    <location>
        <begin position="401"/>
        <end position="472"/>
    </location>
</feature>
<protein>
    <recommendedName>
        <fullName evidence="1">Transglutaminase-like domain-containing protein</fullName>
    </recommendedName>
</protein>
<dbReference type="OrthoDB" id="9804872at2"/>
<dbReference type="InterPro" id="IPR038765">
    <property type="entry name" value="Papain-like_cys_pep_sf"/>
</dbReference>
<reference evidence="2 3" key="1">
    <citation type="submission" date="2020-03" db="EMBL/GenBank/DDBJ databases">
        <authorList>
            <consortium name="Genoscope - CEA"/>
            <person name="William W."/>
        </authorList>
    </citation>
    <scope>NUCLEOTIDE SEQUENCE [LARGE SCALE GENOMIC DNA]</scope>
    <source>
        <strain evidence="3">DSM 16959</strain>
    </source>
</reference>
<dbReference type="SMART" id="SM00460">
    <property type="entry name" value="TGc"/>
    <property type="match status" value="1"/>
</dbReference>
<dbReference type="Pfam" id="PF01841">
    <property type="entry name" value="Transglut_core"/>
    <property type="match status" value="1"/>
</dbReference>
<keyword evidence="3" id="KW-1185">Reference proteome</keyword>